<dbReference type="Pfam" id="PF14027">
    <property type="entry name" value="Questin_oxidase"/>
    <property type="match status" value="1"/>
</dbReference>
<dbReference type="AlphaFoldDB" id="A0A7H8NBP3"/>
<evidence type="ECO:0000313" key="4">
    <source>
        <dbReference type="Proteomes" id="UP000509303"/>
    </source>
</evidence>
<evidence type="ECO:0000256" key="1">
    <source>
        <dbReference type="ARBA" id="ARBA00023002"/>
    </source>
</evidence>
<keyword evidence="4" id="KW-1185">Reference proteome</keyword>
<sequence>MDDTSGILDEALERLHSTGPERAGWLSNHAPMAVEALVRHGQSATVHGWLDSYGSKLEGRPRRLSPITEATWQQALGDPQHLTDWADYFARQLAERPWREVLAVWWPRLLPGILASATHGVIRVGHAVRTLLDSEQTARAAHTPHAAPGTATSSAPVPAAPHASPAPSGPRLTELAEALGYWAARHQPLPGAVDVGVAATPAAALAALPRLADQSGGIRDRLARVPTVPGWQQAAGALHVPDDPDLAYEQLSRLVRAGTHRYATHGHGDPVMLVHAATAPNAVLRTLPALPRALWAPSLRAVWPPVAVLMMIYGPASPLPAPRLSDDDRPAEGRLAGDRATERRPTPTVRQAASMTPDEVFALAAAHGDEHVIKFADTAVDVTAAAPDGDARALAAALYAQSMIDAPR</sequence>
<protein>
    <submittedName>
        <fullName evidence="3">DUF4243 domain-containing protein</fullName>
    </submittedName>
</protein>
<feature type="compositionally biased region" description="Basic and acidic residues" evidence="2">
    <location>
        <begin position="324"/>
        <end position="345"/>
    </location>
</feature>
<accession>A0A7H8NBP3</accession>
<keyword evidence="1" id="KW-0560">Oxidoreductase</keyword>
<evidence type="ECO:0000313" key="3">
    <source>
        <dbReference type="EMBL" id="QKW51930.1"/>
    </source>
</evidence>
<dbReference type="GO" id="GO:0016491">
    <property type="term" value="F:oxidoreductase activity"/>
    <property type="evidence" value="ECO:0007669"/>
    <property type="project" value="UniProtKB-KW"/>
</dbReference>
<gene>
    <name evidence="3" type="ORF">HUT08_23040</name>
</gene>
<reference evidence="3 4" key="1">
    <citation type="submission" date="2020-06" db="EMBL/GenBank/DDBJ databases">
        <title>Genome mining for natural products.</title>
        <authorList>
            <person name="Zhang B."/>
            <person name="Shi J."/>
            <person name="Ge H."/>
        </authorList>
    </citation>
    <scope>NUCLEOTIDE SEQUENCE [LARGE SCALE GENOMIC DNA]</scope>
    <source>
        <strain evidence="3 4">NA00687</strain>
    </source>
</reference>
<evidence type="ECO:0000256" key="2">
    <source>
        <dbReference type="SAM" id="MobiDB-lite"/>
    </source>
</evidence>
<dbReference type="EMBL" id="CP054929">
    <property type="protein sequence ID" value="QKW51930.1"/>
    <property type="molecule type" value="Genomic_DNA"/>
</dbReference>
<dbReference type="RefSeq" id="WP_176163637.1">
    <property type="nucleotide sequence ID" value="NZ_CP054929.1"/>
</dbReference>
<dbReference type="InterPro" id="IPR025337">
    <property type="entry name" value="Questin_oxidase-like"/>
</dbReference>
<feature type="region of interest" description="Disordered" evidence="2">
    <location>
        <begin position="136"/>
        <end position="170"/>
    </location>
</feature>
<organism evidence="3 4">
    <name type="scientific">Streptomyces buecherae</name>
    <dbReference type="NCBI Taxonomy" id="2763006"/>
    <lineage>
        <taxon>Bacteria</taxon>
        <taxon>Bacillati</taxon>
        <taxon>Actinomycetota</taxon>
        <taxon>Actinomycetes</taxon>
        <taxon>Kitasatosporales</taxon>
        <taxon>Streptomycetaceae</taxon>
        <taxon>Streptomyces</taxon>
    </lineage>
</organism>
<name>A0A7H8NBP3_9ACTN</name>
<proteinExistence type="predicted"/>
<dbReference type="Proteomes" id="UP000509303">
    <property type="component" value="Chromosome"/>
</dbReference>
<feature type="region of interest" description="Disordered" evidence="2">
    <location>
        <begin position="320"/>
        <end position="350"/>
    </location>
</feature>
<feature type="compositionally biased region" description="Low complexity" evidence="2">
    <location>
        <begin position="137"/>
        <end position="170"/>
    </location>
</feature>